<dbReference type="EMBL" id="PXNS01000012">
    <property type="protein sequence ID" value="PTL92333.1"/>
    <property type="molecule type" value="Genomic_DNA"/>
</dbReference>
<evidence type="ECO:0000313" key="3">
    <source>
        <dbReference type="Proteomes" id="UP000241895"/>
    </source>
</evidence>
<proteinExistence type="predicted"/>
<evidence type="ECO:0000313" key="2">
    <source>
        <dbReference type="EMBL" id="PTL92333.1"/>
    </source>
</evidence>
<evidence type="ECO:0000259" key="1">
    <source>
        <dbReference type="Pfam" id="PF08241"/>
    </source>
</evidence>
<name>A0ABX5IW96_9GAMM</name>
<dbReference type="Gene3D" id="3.40.50.150">
    <property type="entry name" value="Vaccinia Virus protein VP39"/>
    <property type="match status" value="1"/>
</dbReference>
<dbReference type="Pfam" id="PF08241">
    <property type="entry name" value="Methyltransf_11"/>
    <property type="match status" value="1"/>
</dbReference>
<organism evidence="2 3">
    <name type="scientific">Halomonas litopenaei</name>
    <dbReference type="NCBI Taxonomy" id="2109328"/>
    <lineage>
        <taxon>Bacteria</taxon>
        <taxon>Pseudomonadati</taxon>
        <taxon>Pseudomonadota</taxon>
        <taxon>Gammaproteobacteria</taxon>
        <taxon>Oceanospirillales</taxon>
        <taxon>Halomonadaceae</taxon>
        <taxon>Halomonas</taxon>
    </lineage>
</organism>
<comment type="caution">
    <text evidence="2">The sequence shown here is derived from an EMBL/GenBank/DDBJ whole genome shotgun (WGS) entry which is preliminary data.</text>
</comment>
<keyword evidence="3" id="KW-1185">Reference proteome</keyword>
<feature type="domain" description="Methyltransferase type 11" evidence="1">
    <location>
        <begin position="73"/>
        <end position="124"/>
    </location>
</feature>
<dbReference type="InterPro" id="IPR029063">
    <property type="entry name" value="SAM-dependent_MTases_sf"/>
</dbReference>
<gene>
    <name evidence="2" type="ORF">C6W88_17400</name>
</gene>
<keyword evidence="2" id="KW-0489">Methyltransferase</keyword>
<accession>A0ABX5IW96</accession>
<dbReference type="Proteomes" id="UP000241895">
    <property type="component" value="Unassembled WGS sequence"/>
</dbReference>
<dbReference type="InterPro" id="IPR013216">
    <property type="entry name" value="Methyltransf_11"/>
</dbReference>
<dbReference type="GO" id="GO:0032259">
    <property type="term" value="P:methylation"/>
    <property type="evidence" value="ECO:0007669"/>
    <property type="project" value="UniProtKB-KW"/>
</dbReference>
<sequence length="254" mass="28688">MELACLVRHARRYWSSDSGCAVRRSERACLGPLAERWCGQHGLEMSLAEPLADMSAVRHWIRWSPTRELAESSSTLVCRPERLALPDGAMDVVVLNHLLEVVSHPHQLLQEAARVVSPQGRLVLLGWSPLSSSGLMRVRPRRRRQLPGQGVWRTPRTMKDWLQFVDFEIERVDYCRFRLPGLAGGNGMLETLGRRHNLPLGDCYIIQARCRSQLACTQGKRPLFGLPVGNTALGTTRLEPSVRQTPKQKKVAMR</sequence>
<dbReference type="SUPFAM" id="SSF53335">
    <property type="entry name" value="S-adenosyl-L-methionine-dependent methyltransferases"/>
    <property type="match status" value="1"/>
</dbReference>
<dbReference type="GO" id="GO:0008168">
    <property type="term" value="F:methyltransferase activity"/>
    <property type="evidence" value="ECO:0007669"/>
    <property type="project" value="UniProtKB-KW"/>
</dbReference>
<protein>
    <submittedName>
        <fullName evidence="2">Methyltransferase type 11</fullName>
    </submittedName>
</protein>
<reference evidence="2 3" key="1">
    <citation type="submission" date="2018-03" db="EMBL/GenBank/DDBJ databases">
        <authorList>
            <person name="Zhou J."/>
            <person name="Li X."/>
            <person name="Xue M."/>
            <person name="Yin J."/>
        </authorList>
    </citation>
    <scope>NUCLEOTIDE SEQUENCE [LARGE SCALE GENOMIC DNA]</scope>
    <source>
        <strain evidence="2 3">SYSU ZJ2214</strain>
    </source>
</reference>
<keyword evidence="2" id="KW-0808">Transferase</keyword>